<proteinExistence type="predicted"/>
<comment type="caution">
    <text evidence="1">The sequence shown here is derived from an EMBL/GenBank/DDBJ whole genome shotgun (WGS) entry which is preliminary data.</text>
</comment>
<organism evidence="1 2">
    <name type="scientific">Mycobacterium kansasii</name>
    <dbReference type="NCBI Taxonomy" id="1768"/>
    <lineage>
        <taxon>Bacteria</taxon>
        <taxon>Bacillati</taxon>
        <taxon>Actinomycetota</taxon>
        <taxon>Actinomycetes</taxon>
        <taxon>Mycobacteriales</taxon>
        <taxon>Mycobacteriaceae</taxon>
        <taxon>Mycobacterium</taxon>
    </lineage>
</organism>
<protein>
    <submittedName>
        <fullName evidence="1">Mycolic acid cyclopropane synthetase family protein</fullName>
    </submittedName>
</protein>
<gene>
    <name evidence="1" type="ORF">BZL29_6429</name>
</gene>
<dbReference type="Gene3D" id="3.40.50.150">
    <property type="entry name" value="Vaccinia Virus protein VP39"/>
    <property type="match status" value="1"/>
</dbReference>
<dbReference type="Proteomes" id="UP000188532">
    <property type="component" value="Unassembled WGS sequence"/>
</dbReference>
<dbReference type="PANTHER" id="PTHR43667:SF2">
    <property type="entry name" value="FATTY ACID C-METHYL TRANSFERASE"/>
    <property type="match status" value="1"/>
</dbReference>
<accession>A0A1V3WRP8</accession>
<dbReference type="EMBL" id="MVBN01000007">
    <property type="protein sequence ID" value="OOK69639.1"/>
    <property type="molecule type" value="Genomic_DNA"/>
</dbReference>
<name>A0A1V3WRP8_MYCKA</name>
<dbReference type="InterPro" id="IPR029063">
    <property type="entry name" value="SAM-dependent_MTases_sf"/>
</dbReference>
<dbReference type="SUPFAM" id="SSF53335">
    <property type="entry name" value="S-adenosyl-L-methionine-dependent methyltransferases"/>
    <property type="match status" value="1"/>
</dbReference>
<dbReference type="AlphaFoldDB" id="A0A1V3WRP8"/>
<evidence type="ECO:0000313" key="2">
    <source>
        <dbReference type="Proteomes" id="UP000188532"/>
    </source>
</evidence>
<reference evidence="1 2" key="1">
    <citation type="submission" date="2017-02" db="EMBL/GenBank/DDBJ databases">
        <title>Complete genome sequences of Mycobacterium kansasii strains isolated from rhesus macaques.</title>
        <authorList>
            <person name="Panda A."/>
            <person name="Nagaraj S."/>
            <person name="Zhao X."/>
            <person name="Tettelin H."/>
            <person name="Detolla L.J."/>
        </authorList>
    </citation>
    <scope>NUCLEOTIDE SEQUENCE [LARGE SCALE GENOMIC DNA]</scope>
    <source>
        <strain evidence="1 2">11-3469</strain>
    </source>
</reference>
<dbReference type="PANTHER" id="PTHR43667">
    <property type="entry name" value="CYCLOPROPANE-FATTY-ACYL-PHOSPHOLIPID SYNTHASE"/>
    <property type="match status" value="1"/>
</dbReference>
<evidence type="ECO:0000313" key="1">
    <source>
        <dbReference type="EMBL" id="OOK69639.1"/>
    </source>
</evidence>
<dbReference type="InterPro" id="IPR050723">
    <property type="entry name" value="CFA/CMAS"/>
</dbReference>
<sequence>MSIETIGTPSVTIDSERWPAVAEVPAGPVAAMSAAIADRLLRRAVARLPLRLVYPDGTAIGAGDATSATLTVHRPQALARRIGRHGLIGFGESYLAGDWSSEDLTRVLTVLAESVADLVPGPLQWLRPLAPAFEPTRRGPSRDQARRNVAEHYDLSNDLFAEFLDETMTYSSALFDDLPASWPDLAAAQRRKIDRLLDLAGVGPGSRVLEIGTGWASCASERPPAGRGCGRSRYRWSSSGWRVSGSPPRACPTGCRSTCATTATPGRGMTLMTRYSRSR</sequence>
<dbReference type="STRING" id="1768.B1T50_18190"/>
<dbReference type="Pfam" id="PF02353">
    <property type="entry name" value="CMAS"/>
    <property type="match status" value="1"/>
</dbReference>